<keyword evidence="3" id="KW-1185">Reference proteome</keyword>
<dbReference type="Gene3D" id="3.30.420.10">
    <property type="entry name" value="Ribonuclease H-like superfamily/Ribonuclease H"/>
    <property type="match status" value="1"/>
</dbReference>
<reference evidence="3" key="1">
    <citation type="submission" date="2012-09" db="EMBL/GenBank/DDBJ databases">
        <authorList>
            <person name="Weinstock G."/>
            <person name="Sodergren E."/>
            <person name="Clifton S."/>
            <person name="Fulton L."/>
            <person name="Fulton B."/>
            <person name="Courtney L."/>
            <person name="Fronick C."/>
            <person name="Harrison M."/>
            <person name="Strong C."/>
            <person name="Farmer C."/>
            <person name="Delehaunty K."/>
            <person name="Markovic C."/>
            <person name="Hall O."/>
            <person name="Minx P."/>
            <person name="Tomlinson C."/>
            <person name="Mitreva M."/>
            <person name="Nelson J."/>
            <person name="Hou S."/>
            <person name="Wollam A."/>
            <person name="Pepin K.H."/>
            <person name="Johnson M."/>
            <person name="Bhonagiri V."/>
            <person name="Nash W.E."/>
            <person name="Suruliraj S."/>
            <person name="Warren W."/>
            <person name="Chinwalla A."/>
            <person name="Mardis E.R."/>
            <person name="Wilson R.K."/>
        </authorList>
    </citation>
    <scope>NUCLEOTIDE SEQUENCE [LARGE SCALE GENOMIC DNA]</scope>
    <source>
        <strain evidence="3">OS1</strain>
    </source>
</reference>
<dbReference type="AlphaFoldDB" id="A0A0T5X9T2"/>
<accession>A0A0T5X9T2</accession>
<dbReference type="SUPFAM" id="SSF48452">
    <property type="entry name" value="TPR-like"/>
    <property type="match status" value="1"/>
</dbReference>
<dbReference type="PANTHER" id="PTHR38462">
    <property type="entry name" value="EXONUCLEASE-LIKE PROTEIN"/>
    <property type="match status" value="1"/>
</dbReference>
<dbReference type="PANTHER" id="PTHR38462:SF1">
    <property type="entry name" value="YPRB RIBONUCLEASE H-LIKE DOMAIN-CONTAINING PROTEIN"/>
    <property type="match status" value="1"/>
</dbReference>
<evidence type="ECO:0000313" key="2">
    <source>
        <dbReference type="EMBL" id="KRT35026.1"/>
    </source>
</evidence>
<dbReference type="InterPro" id="IPR038720">
    <property type="entry name" value="YprB_RNase_H-like_dom"/>
</dbReference>
<proteinExistence type="predicted"/>
<dbReference type="SUPFAM" id="SSF53098">
    <property type="entry name" value="Ribonuclease H-like"/>
    <property type="match status" value="1"/>
</dbReference>
<dbReference type="GO" id="GO:0003676">
    <property type="term" value="F:nucleic acid binding"/>
    <property type="evidence" value="ECO:0007669"/>
    <property type="project" value="InterPro"/>
</dbReference>
<dbReference type="Pfam" id="PF13482">
    <property type="entry name" value="RNase_H_2"/>
    <property type="match status" value="1"/>
</dbReference>
<dbReference type="STRING" id="592015.HMPREF1705_04287"/>
<name>A0A0T5X9T2_9BACT</name>
<dbReference type="RefSeq" id="WP_009202322.1">
    <property type="nucleotide sequence ID" value="NZ_ACJX03000001.1"/>
</dbReference>
<organism evidence="2 3">
    <name type="scientific">Acetomicrobium hydrogeniformans ATCC BAA-1850</name>
    <dbReference type="NCBI Taxonomy" id="592015"/>
    <lineage>
        <taxon>Bacteria</taxon>
        <taxon>Thermotogati</taxon>
        <taxon>Synergistota</taxon>
        <taxon>Synergistia</taxon>
        <taxon>Synergistales</taxon>
        <taxon>Acetomicrobiaceae</taxon>
        <taxon>Acetomicrobium</taxon>
    </lineage>
</organism>
<protein>
    <recommendedName>
        <fullName evidence="1">YprB ribonuclease H-like domain-containing protein</fullName>
    </recommendedName>
</protein>
<dbReference type="InterPro" id="IPR012337">
    <property type="entry name" value="RNaseH-like_sf"/>
</dbReference>
<evidence type="ECO:0000313" key="3">
    <source>
        <dbReference type="Proteomes" id="UP000005273"/>
    </source>
</evidence>
<comment type="caution">
    <text evidence="2">The sequence shown here is derived from an EMBL/GenBank/DDBJ whole genome shotgun (WGS) entry which is preliminary data.</text>
</comment>
<sequence length="386" mass="44738">MNDYMPLHMKFLLDSSKKKNEERKRTLVRGLPPGRFLDDEVYFCESKHEMSPYKNRGELENHLQILSHWGAKEPLVFFDLETTGLSGGTGTYAFLAGIGMLDQDQFIVRQLFLCSPRAEGIWLQKLMEIIPYKPSFVTYNGKNFDLPLINTRFILSRIEPIEPTGHLDLLHLARRLWKKRIGSCTLSNVEKQILGIDRKTEDVPGFLIPELYAQFLKTGDASGLSGVFYHNEMDILSLCMLFNKVAMTLSGRSTDPHEIDMAGDAWYNYDLNKASRLWEKASLLTPPAKNAIWKLAIEYKRQGDHCEALSLFKKLYDMEYKKIDVAVEISKIYEHQLKNAKEALLWAEKAMDNFLRYRPFLSSIRKGKMADLTKRTDRLRNKIRLR</sequence>
<dbReference type="eggNOG" id="COG0457">
    <property type="taxonomic scope" value="Bacteria"/>
</dbReference>
<dbReference type="Proteomes" id="UP000005273">
    <property type="component" value="Unassembled WGS sequence"/>
</dbReference>
<gene>
    <name evidence="2" type="ORF">HMPREF1705_04287</name>
</gene>
<dbReference type="Gene3D" id="1.25.40.10">
    <property type="entry name" value="Tetratricopeptide repeat domain"/>
    <property type="match status" value="1"/>
</dbReference>
<evidence type="ECO:0000259" key="1">
    <source>
        <dbReference type="Pfam" id="PF13482"/>
    </source>
</evidence>
<feature type="domain" description="YprB ribonuclease H-like" evidence="1">
    <location>
        <begin position="76"/>
        <end position="244"/>
    </location>
</feature>
<dbReference type="InterPro" id="IPR011990">
    <property type="entry name" value="TPR-like_helical_dom_sf"/>
</dbReference>
<dbReference type="EMBL" id="ACJX03000001">
    <property type="protein sequence ID" value="KRT35026.1"/>
    <property type="molecule type" value="Genomic_DNA"/>
</dbReference>
<dbReference type="eggNOG" id="COG3359">
    <property type="taxonomic scope" value="Bacteria"/>
</dbReference>
<dbReference type="InterPro" id="IPR036397">
    <property type="entry name" value="RNaseH_sf"/>
</dbReference>